<comment type="caution">
    <text evidence="1">The sequence shown here is derived from an EMBL/GenBank/DDBJ whole genome shotgun (WGS) entry which is preliminary data.</text>
</comment>
<gene>
    <name evidence="1" type="ORF">OY187_31145</name>
</gene>
<keyword evidence="2" id="KW-1185">Reference proteome</keyword>
<protein>
    <recommendedName>
        <fullName evidence="3">Cathepsin propeptide inhibitor domain-containing protein</fullName>
    </recommendedName>
</protein>
<dbReference type="EMBL" id="JAPQYE010000033">
    <property type="protein sequence ID" value="MCZ0732511.1"/>
    <property type="molecule type" value="Genomic_DNA"/>
</dbReference>
<accession>A0ABT4HQM7</accession>
<evidence type="ECO:0000313" key="2">
    <source>
        <dbReference type="Proteomes" id="UP001084650"/>
    </source>
</evidence>
<proteinExistence type="predicted"/>
<evidence type="ECO:0008006" key="3">
    <source>
        <dbReference type="Google" id="ProtNLM"/>
    </source>
</evidence>
<dbReference type="Proteomes" id="UP001084650">
    <property type="component" value="Unassembled WGS sequence"/>
</dbReference>
<dbReference type="Gene3D" id="1.10.287.2250">
    <property type="match status" value="1"/>
</dbReference>
<evidence type="ECO:0000313" key="1">
    <source>
        <dbReference type="EMBL" id="MCZ0732511.1"/>
    </source>
</evidence>
<reference evidence="1" key="1">
    <citation type="submission" date="2022-12" db="EMBL/GenBank/DDBJ databases">
        <title>Whole genome sequence of Mycolicibacterium iranicum strain SBH312.</title>
        <authorList>
            <person name="Jani J."/>
            <person name="Arifin Mustapha Z."/>
            <person name="Ahmed K."/>
            <person name="Kai Ling C."/>
        </authorList>
    </citation>
    <scope>NUCLEOTIDE SEQUENCE</scope>
    <source>
        <strain evidence="1">SBH312</strain>
    </source>
</reference>
<dbReference type="RefSeq" id="WP_268788154.1">
    <property type="nucleotide sequence ID" value="NZ_JAPQYE010000033.1"/>
</dbReference>
<name>A0ABT4HQM7_MYCIR</name>
<organism evidence="1 2">
    <name type="scientific">Mycolicibacterium iranicum</name>
    <name type="common">Mycobacterium iranicum</name>
    <dbReference type="NCBI Taxonomy" id="912594"/>
    <lineage>
        <taxon>Bacteria</taxon>
        <taxon>Bacillati</taxon>
        <taxon>Actinomycetota</taxon>
        <taxon>Actinomycetes</taxon>
        <taxon>Mycobacteriales</taxon>
        <taxon>Mycobacteriaceae</taxon>
        <taxon>Mycolicibacterium</taxon>
    </lineage>
</organism>
<sequence length="114" mass="12804">MTDEVPRSGSEMSAAQHWRAWLDRYGDDYATEEERRAAYRDFQANLSEIRSVFSQADDMHTAGYLEAHERVASGDADSPADAELWAPADLTGPARADWLEGFRSHFEPRPGRGS</sequence>